<dbReference type="Pfam" id="PF06985">
    <property type="entry name" value="HET"/>
    <property type="match status" value="1"/>
</dbReference>
<feature type="domain" description="Heterokaryon incompatibility" evidence="3">
    <location>
        <begin position="106"/>
        <end position="246"/>
    </location>
</feature>
<sequence>MSEQLEGAPETSPRAATYKPLGNDLFQLILTRENKAEIFEYALSKLDEGEREASTILENLARWDPHTAGLFTLRSSSTILSTPFRLIFPSSDLSSFEESGLYVRQYVAVSYCWRSEEFLLEGYERYGDWPISKPFVDAILEDKRHPRQGIWMDQLCIDQASAVDKQKSVAAMDVIYRSCIRLLVLLEEVYLDEQEAALPEKYDPSKKKTKYERAWVPPEDEWGAFASFYHKVNAARWWERAWCFHEFSVNEPWTDKRQCNEIHNATFVVNGPKGSTVKIKWYTLHYIMVVALQTFPDLVSSVVTDAKGQAIFTAMDTAERVPGWRGSLMARYNGVARKGCLYLEDRLSVMINMCGLGLAYHGHSLRTTDEVLYLSALLALAAGEPYPLTMFHGTTSVKLTDRRTWLQRHVAADDTSIPKFKLGGLRGIHRISKQEIELDVVFLQPPAAWQLAQEAELRLTYQIFPETIATTRPGTHGPVGESYTFGCKSDAEIDNSRRSFLASCITNGYSFTERLWAQLKTDVVGPNYNQGLFKDLAPNPTLHVAARRLIAQLLPTSMLLSIPPPATFSFEDAQLFLTWLTDPRSMYYISTSTYRLQCTADGQRGFATTTHVNKHFRDGPVEELRAAVPTALVGTMALGSYTNLRVDRHDRVFVITMKKPPENRLNVKFTQEIVCTLRDIERELGSDSEGCVVTRGNDEKFWCTGLELDESDTNPHANSDGFFPLLATLLDYPFPTIALLTGHTFGGACPFALAHDYRIMNSNRGFFSMPPVDLGLHFPGIGYLPRLKLRPQVARKMLLEAHRWTGKEALEDGIVDQIADPKTMLDVALKKAREVQGKAKMGVYSLLRNELWGEAAERIRGICYVHGRRTTAPAKAKI</sequence>
<dbReference type="GO" id="GO:0004165">
    <property type="term" value="F:delta(3)-delta(2)-enoyl-CoA isomerase activity"/>
    <property type="evidence" value="ECO:0007669"/>
    <property type="project" value="TreeGrafter"/>
</dbReference>
<dbReference type="SUPFAM" id="SSF52096">
    <property type="entry name" value="ClpP/crotonase"/>
    <property type="match status" value="1"/>
</dbReference>
<protein>
    <recommendedName>
        <fullName evidence="3">Heterokaryon incompatibility domain-containing protein</fullName>
    </recommendedName>
</protein>
<evidence type="ECO:0000256" key="1">
    <source>
        <dbReference type="ARBA" id="ARBA00004685"/>
    </source>
</evidence>
<comment type="pathway">
    <text evidence="1">Mycotoxin biosynthesis.</text>
</comment>
<dbReference type="Pfam" id="PF00378">
    <property type="entry name" value="ECH_1"/>
    <property type="match status" value="1"/>
</dbReference>
<evidence type="ECO:0000313" key="4">
    <source>
        <dbReference type="EMBL" id="KZM24380.1"/>
    </source>
</evidence>
<comment type="caution">
    <text evidence="4">The sequence shown here is derived from an EMBL/GenBank/DDBJ whole genome shotgun (WGS) entry which is preliminary data.</text>
</comment>
<dbReference type="GO" id="GO:0005777">
    <property type="term" value="C:peroxisome"/>
    <property type="evidence" value="ECO:0007669"/>
    <property type="project" value="TreeGrafter"/>
</dbReference>
<dbReference type="InterPro" id="IPR029045">
    <property type="entry name" value="ClpP/crotonase-like_dom_sf"/>
</dbReference>
<dbReference type="EMBL" id="JYNV01000160">
    <property type="protein sequence ID" value="KZM24380.1"/>
    <property type="molecule type" value="Genomic_DNA"/>
</dbReference>
<dbReference type="AlphaFoldDB" id="A0A163FI46"/>
<accession>A0A163FI46</accession>
<evidence type="ECO:0000256" key="2">
    <source>
        <dbReference type="ARBA" id="ARBA00023026"/>
    </source>
</evidence>
<dbReference type="Gene3D" id="3.90.226.10">
    <property type="entry name" value="2-enoyl-CoA Hydratase, Chain A, domain 1"/>
    <property type="match status" value="1"/>
</dbReference>
<evidence type="ECO:0000259" key="3">
    <source>
        <dbReference type="Pfam" id="PF06985"/>
    </source>
</evidence>
<organism evidence="4 5">
    <name type="scientific">Didymella rabiei</name>
    <name type="common">Chickpea ascochyta blight fungus</name>
    <name type="synonym">Mycosphaerella rabiei</name>
    <dbReference type="NCBI Taxonomy" id="5454"/>
    <lineage>
        <taxon>Eukaryota</taxon>
        <taxon>Fungi</taxon>
        <taxon>Dikarya</taxon>
        <taxon>Ascomycota</taxon>
        <taxon>Pezizomycotina</taxon>
        <taxon>Dothideomycetes</taxon>
        <taxon>Pleosporomycetidae</taxon>
        <taxon>Pleosporales</taxon>
        <taxon>Pleosporineae</taxon>
        <taxon>Didymellaceae</taxon>
        <taxon>Ascochyta</taxon>
    </lineage>
</organism>
<keyword evidence="5" id="KW-1185">Reference proteome</keyword>
<dbReference type="STRING" id="5454.A0A163FI46"/>
<dbReference type="InterPro" id="IPR001753">
    <property type="entry name" value="Enoyl-CoA_hydra/iso"/>
</dbReference>
<dbReference type="FunFam" id="3.90.226.10:FF:000113">
    <property type="entry name" value="Enoyl-CoA hydratase/isomerase family protein (AFU_orthologue AFUA_2G14850)"/>
    <property type="match status" value="1"/>
</dbReference>
<reference evidence="4 5" key="1">
    <citation type="journal article" date="2016" name="Sci. Rep.">
        <title>Draft genome sequencing and secretome analysis of fungal phytopathogen Ascochyta rabiei provides insight into the necrotrophic effector repertoire.</title>
        <authorList>
            <person name="Verma S."/>
            <person name="Gazara R.K."/>
            <person name="Nizam S."/>
            <person name="Parween S."/>
            <person name="Chattopadhyay D."/>
            <person name="Verma P.K."/>
        </authorList>
    </citation>
    <scope>NUCLEOTIDE SEQUENCE [LARGE SCALE GENOMIC DNA]</scope>
    <source>
        <strain evidence="4 5">ArDII</strain>
    </source>
</reference>
<dbReference type="CDD" id="cd06558">
    <property type="entry name" value="crotonase-like"/>
    <property type="match status" value="1"/>
</dbReference>
<name>A0A163FI46_DIDRA</name>
<dbReference type="InterPro" id="IPR010730">
    <property type="entry name" value="HET"/>
</dbReference>
<proteinExistence type="predicted"/>
<dbReference type="PANTHER" id="PTHR11941">
    <property type="entry name" value="ENOYL-COA HYDRATASE-RELATED"/>
    <property type="match status" value="1"/>
</dbReference>
<keyword evidence="2" id="KW-0843">Virulence</keyword>
<evidence type="ECO:0000313" key="5">
    <source>
        <dbReference type="Proteomes" id="UP000076837"/>
    </source>
</evidence>
<gene>
    <name evidence="4" type="ORF">ST47_g4477</name>
</gene>
<dbReference type="GO" id="GO:0006635">
    <property type="term" value="P:fatty acid beta-oxidation"/>
    <property type="evidence" value="ECO:0007669"/>
    <property type="project" value="TreeGrafter"/>
</dbReference>
<dbReference type="PANTHER" id="PTHR11941:SF75">
    <property type="entry name" value="ENOYL-COA HYDRATASE_ISOMERASE FAMILY PROTEIN"/>
    <property type="match status" value="1"/>
</dbReference>
<dbReference type="Proteomes" id="UP000076837">
    <property type="component" value="Unassembled WGS sequence"/>
</dbReference>